<evidence type="ECO:0000313" key="25">
    <source>
        <dbReference type="Proteomes" id="UP000077755"/>
    </source>
</evidence>
<dbReference type="InterPro" id="IPR001480">
    <property type="entry name" value="Bulb-type_lectin_dom"/>
</dbReference>
<dbReference type="InterPro" id="IPR024171">
    <property type="entry name" value="SRK-like_kinase"/>
</dbReference>
<dbReference type="SUPFAM" id="SSF56112">
    <property type="entry name" value="Protein kinase-like (PK-like)"/>
    <property type="match status" value="1"/>
</dbReference>
<keyword evidence="10 18" id="KW-0472">Membrane</keyword>
<dbReference type="EMBL" id="CP093344">
    <property type="protein sequence ID" value="WOG89637.1"/>
    <property type="molecule type" value="Genomic_DNA"/>
</dbReference>
<feature type="region of interest" description="Disordered" evidence="17">
    <location>
        <begin position="788"/>
        <end position="830"/>
    </location>
</feature>
<evidence type="ECO:0000256" key="12">
    <source>
        <dbReference type="ARBA" id="ARBA00023180"/>
    </source>
</evidence>
<keyword evidence="3 15" id="KW-0808">Transferase</keyword>
<feature type="compositionally biased region" description="Low complexity" evidence="17">
    <location>
        <begin position="806"/>
        <end position="818"/>
    </location>
</feature>
<feature type="domain" description="EGF-like" evidence="21">
    <location>
        <begin position="288"/>
        <end position="328"/>
    </location>
</feature>
<dbReference type="PANTHER" id="PTHR32444">
    <property type="entry name" value="BULB-TYPE LECTIN DOMAIN-CONTAINING PROTEIN"/>
    <property type="match status" value="1"/>
</dbReference>
<dbReference type="GO" id="GO:0005524">
    <property type="term" value="F:ATP binding"/>
    <property type="evidence" value="ECO:0007669"/>
    <property type="project" value="UniProtKB-KW"/>
</dbReference>
<dbReference type="Pfam" id="PF01453">
    <property type="entry name" value="B_lectin"/>
    <property type="match status" value="1"/>
</dbReference>
<dbReference type="InterPro" id="IPR003609">
    <property type="entry name" value="Pan_app"/>
</dbReference>
<evidence type="ECO:0000256" key="1">
    <source>
        <dbReference type="ARBA" id="ARBA00004479"/>
    </source>
</evidence>
<evidence type="ECO:0000256" key="17">
    <source>
        <dbReference type="SAM" id="MobiDB-lite"/>
    </source>
</evidence>
<dbReference type="Gene3D" id="2.90.10.10">
    <property type="entry name" value="Bulb-type lectin domain"/>
    <property type="match status" value="1"/>
</dbReference>
<dbReference type="Gene3D" id="1.10.510.10">
    <property type="entry name" value="Transferase(Phosphotransferase) domain 1"/>
    <property type="match status" value="1"/>
</dbReference>
<dbReference type="Gene3D" id="3.30.200.20">
    <property type="entry name" value="Phosphorylase Kinase, domain 1"/>
    <property type="match status" value="1"/>
</dbReference>
<dbReference type="PROSITE" id="PS50011">
    <property type="entry name" value="PROTEIN_KINASE_DOM"/>
    <property type="match status" value="1"/>
</dbReference>
<comment type="catalytic activity">
    <reaction evidence="14 15">
        <text>L-seryl-[protein] + ATP = O-phospho-L-seryl-[protein] + ADP + H(+)</text>
        <dbReference type="Rhea" id="RHEA:17989"/>
        <dbReference type="Rhea" id="RHEA-COMP:9863"/>
        <dbReference type="Rhea" id="RHEA-COMP:11604"/>
        <dbReference type="ChEBI" id="CHEBI:15378"/>
        <dbReference type="ChEBI" id="CHEBI:29999"/>
        <dbReference type="ChEBI" id="CHEBI:30616"/>
        <dbReference type="ChEBI" id="CHEBI:83421"/>
        <dbReference type="ChEBI" id="CHEBI:456216"/>
        <dbReference type="EC" id="2.7.11.1"/>
    </reaction>
</comment>
<keyword evidence="2 15" id="KW-0723">Serine/threonine-protein kinase</keyword>
<dbReference type="PROSITE" id="PS00108">
    <property type="entry name" value="PROTEIN_KINASE_ST"/>
    <property type="match status" value="1"/>
</dbReference>
<dbReference type="PANTHER" id="PTHR32444:SF235">
    <property type="entry name" value="OS01G0783900 PROTEIN"/>
    <property type="match status" value="1"/>
</dbReference>
<comment type="caution">
    <text evidence="16">Lacks conserved residue(s) required for the propagation of feature annotation.</text>
</comment>
<dbReference type="SMART" id="SM00108">
    <property type="entry name" value="B_lectin"/>
    <property type="match status" value="1"/>
</dbReference>
<dbReference type="SUPFAM" id="SSF51110">
    <property type="entry name" value="alpha-D-mannose-specific plant lectins"/>
    <property type="match status" value="1"/>
</dbReference>
<keyword evidence="8 15" id="KW-0067">ATP-binding</keyword>
<dbReference type="AlphaFoldDB" id="A0AAF0WHH3"/>
<accession>A0AAF0WHH3</accession>
<evidence type="ECO:0000256" key="9">
    <source>
        <dbReference type="ARBA" id="ARBA00022989"/>
    </source>
</evidence>
<dbReference type="FunFam" id="3.30.200.20:FF:000195">
    <property type="entry name" value="G-type lectin S-receptor-like serine/threonine-protein kinase"/>
    <property type="match status" value="1"/>
</dbReference>
<dbReference type="GO" id="GO:0016020">
    <property type="term" value="C:membrane"/>
    <property type="evidence" value="ECO:0007669"/>
    <property type="project" value="UniProtKB-SubCell"/>
</dbReference>
<dbReference type="PROSITE" id="PS50026">
    <property type="entry name" value="EGF_3"/>
    <property type="match status" value="1"/>
</dbReference>
<dbReference type="InterPro" id="IPR036426">
    <property type="entry name" value="Bulb-type_lectin_dom_sf"/>
</dbReference>
<keyword evidence="5 19" id="KW-0732">Signal</keyword>
<evidence type="ECO:0000256" key="14">
    <source>
        <dbReference type="ARBA" id="ARBA00048679"/>
    </source>
</evidence>
<keyword evidence="11" id="KW-1015">Disulfide bond</keyword>
<evidence type="ECO:0000256" key="11">
    <source>
        <dbReference type="ARBA" id="ARBA00023157"/>
    </source>
</evidence>
<evidence type="ECO:0000256" key="18">
    <source>
        <dbReference type="SAM" id="Phobius"/>
    </source>
</evidence>
<evidence type="ECO:0000256" key="6">
    <source>
        <dbReference type="ARBA" id="ARBA00022741"/>
    </source>
</evidence>
<evidence type="ECO:0000256" key="5">
    <source>
        <dbReference type="ARBA" id="ARBA00022729"/>
    </source>
</evidence>
<evidence type="ECO:0000256" key="7">
    <source>
        <dbReference type="ARBA" id="ARBA00022777"/>
    </source>
</evidence>
<dbReference type="PROSITE" id="PS50927">
    <property type="entry name" value="BULB_LECTIN"/>
    <property type="match status" value="1"/>
</dbReference>
<dbReference type="CDD" id="cd01098">
    <property type="entry name" value="PAN_AP_plant"/>
    <property type="match status" value="1"/>
</dbReference>
<keyword evidence="12" id="KW-0325">Glycoprotein</keyword>
<comment type="similarity">
    <text evidence="15">Belongs to the protein kinase superfamily. Ser/Thr protein kinase family.</text>
</comment>
<dbReference type="Proteomes" id="UP000077755">
    <property type="component" value="Chromosome 2"/>
</dbReference>
<dbReference type="FunFam" id="1.10.510.10:FF:000060">
    <property type="entry name" value="G-type lectin S-receptor-like serine/threonine-protein kinase"/>
    <property type="match status" value="1"/>
</dbReference>
<dbReference type="EC" id="2.7.11.1" evidence="15"/>
<dbReference type="Pfam" id="PF11883">
    <property type="entry name" value="DUF3403"/>
    <property type="match status" value="1"/>
</dbReference>
<keyword evidence="9 18" id="KW-1133">Transmembrane helix</keyword>
<dbReference type="GO" id="GO:0004674">
    <property type="term" value="F:protein serine/threonine kinase activity"/>
    <property type="evidence" value="ECO:0007669"/>
    <property type="project" value="UniProtKB-KW"/>
</dbReference>
<comment type="subcellular location">
    <subcellularLocation>
        <location evidence="1">Membrane</location>
        <topology evidence="1">Single-pass type I membrane protein</topology>
    </subcellularLocation>
</comment>
<keyword evidence="4 18" id="KW-0812">Transmembrane</keyword>
<dbReference type="PROSITE" id="PS50948">
    <property type="entry name" value="PAN"/>
    <property type="match status" value="1"/>
</dbReference>
<evidence type="ECO:0000259" key="22">
    <source>
        <dbReference type="PROSITE" id="PS50927"/>
    </source>
</evidence>
<dbReference type="InterPro" id="IPR000742">
    <property type="entry name" value="EGF"/>
</dbReference>
<dbReference type="InterPro" id="IPR021820">
    <property type="entry name" value="S-locus_recpt_kinase_C"/>
</dbReference>
<dbReference type="InterPro" id="IPR001245">
    <property type="entry name" value="Ser-Thr/Tyr_kinase_cat_dom"/>
</dbReference>
<evidence type="ECO:0000256" key="3">
    <source>
        <dbReference type="ARBA" id="ARBA00022679"/>
    </source>
</evidence>
<evidence type="ECO:0000259" key="23">
    <source>
        <dbReference type="PROSITE" id="PS50948"/>
    </source>
</evidence>
<reference evidence="24" key="1">
    <citation type="journal article" date="2016" name="Nat. Genet.">
        <title>A high-quality carrot genome assembly provides new insights into carotenoid accumulation and asterid genome evolution.</title>
        <authorList>
            <person name="Iorizzo M."/>
            <person name="Ellison S."/>
            <person name="Senalik D."/>
            <person name="Zeng P."/>
            <person name="Satapoomin P."/>
            <person name="Huang J."/>
            <person name="Bowman M."/>
            <person name="Iovene M."/>
            <person name="Sanseverino W."/>
            <person name="Cavagnaro P."/>
            <person name="Yildiz M."/>
            <person name="Macko-Podgorni A."/>
            <person name="Moranska E."/>
            <person name="Grzebelus E."/>
            <person name="Grzebelus D."/>
            <person name="Ashrafi H."/>
            <person name="Zheng Z."/>
            <person name="Cheng S."/>
            <person name="Spooner D."/>
            <person name="Van Deynze A."/>
            <person name="Simon P."/>
        </authorList>
    </citation>
    <scope>NUCLEOTIDE SEQUENCE</scope>
    <source>
        <tissue evidence="24">Leaf</tissue>
    </source>
</reference>
<feature type="domain" description="Apple" evidence="23">
    <location>
        <begin position="347"/>
        <end position="428"/>
    </location>
</feature>
<reference evidence="24" key="2">
    <citation type="submission" date="2022-03" db="EMBL/GenBank/DDBJ databases">
        <title>Draft title - Genomic analysis of global carrot germplasm unveils the trajectory of domestication and the origin of high carotenoid orange carrot.</title>
        <authorList>
            <person name="Iorizzo M."/>
            <person name="Ellison S."/>
            <person name="Senalik D."/>
            <person name="Macko-Podgorni A."/>
            <person name="Grzebelus D."/>
            <person name="Bostan H."/>
            <person name="Rolling W."/>
            <person name="Curaba J."/>
            <person name="Simon P."/>
        </authorList>
    </citation>
    <scope>NUCLEOTIDE SEQUENCE</scope>
    <source>
        <tissue evidence="24">Leaf</tissue>
    </source>
</reference>
<keyword evidence="7 15" id="KW-0418">Kinase</keyword>
<evidence type="ECO:0000256" key="16">
    <source>
        <dbReference type="PROSITE-ProRule" id="PRU00076"/>
    </source>
</evidence>
<dbReference type="CDD" id="cd00028">
    <property type="entry name" value="B_lectin"/>
    <property type="match status" value="1"/>
</dbReference>
<evidence type="ECO:0000313" key="24">
    <source>
        <dbReference type="EMBL" id="WOG89637.1"/>
    </source>
</evidence>
<evidence type="ECO:0000259" key="21">
    <source>
        <dbReference type="PROSITE" id="PS50026"/>
    </source>
</evidence>
<feature type="signal peptide" evidence="19">
    <location>
        <begin position="1"/>
        <end position="21"/>
    </location>
</feature>
<evidence type="ECO:0000256" key="4">
    <source>
        <dbReference type="ARBA" id="ARBA00022692"/>
    </source>
</evidence>
<keyword evidence="6 15" id="KW-0547">Nucleotide-binding</keyword>
<evidence type="ECO:0000256" key="15">
    <source>
        <dbReference type="PIRNR" id="PIRNR000641"/>
    </source>
</evidence>
<sequence>MSIFLCSFFIFFLISISSSFAADTLNVKQTLRDDGNSTIVSSGGVFELGFFSPGSSKNRYLGIWYKKVSNRTVVWVANRERPILDTSGVLRILVNGNLELVNARNSTIWFSNSTKAAVSNPVMAQLMDSSNLVVRYLNDTDPANYLWQSVDHPTDHILSGMKLGWDLGKGLDRYLTSWKSVNDPSPGNFTFRMHLEGYPQMKVADRSTINFRFGPWDGIQFSGVQFKAPDLNFDLKLIVVNKEIYAKFDVNNNSRPVRFVLNPDGIIRLLTWYDQAQNWTFSQYISVLFDECDPYGRCGTYGSCDLTRAQSGLGACECLEGFVPKFPEKWKVSDWSGGCVRAAQLTCNDGDRFEKILSLKLPNTQAAWFNRSMSLSDCETECRKNCSCTAYSNVDIRQGGSGCMLWFGDLIDMRNYPDNGLPLYVRASSQSGVNENSSKKGGVKIIAIVVPAVVGVLVLAGLIYVLRNRKMRSKGLLTFKQDIDGGNKDSGKDLDLPLIEIETIAKATNNFSLNNKLGEGGFGPVYKGTRDDGREIAVKRLSKTSKQGLDEFKNEVKCIAKLQHRNLVRLLGCCIEDGEMLLIYEYMPNKSLDVFIFDRELSLLLDWPKRYNIINGIAKGLLYLHQDSRLRIIHRDLKAGNILLDHEMSPRISDFGLARSFAGNESAVNTVRVVGTYGYMAPEYAIEGLFSVKSDSYSFGVLVLEIVSGKKIRQFYNSTDNLNLLGHAWKLFNDGEFLDLTDEAMSGSCNSAEVLRAIHIGLLCVQPYPQDRPNMTYVVSMLDSETELPQPKQPGFFTESRVQQGSESPSHDSGSSLSNNAMSITVLGPR</sequence>
<protein>
    <recommendedName>
        <fullName evidence="15">Receptor-like serine/threonine-protein kinase</fullName>
        <ecNumber evidence="15">2.7.11.1</ecNumber>
    </recommendedName>
</protein>
<keyword evidence="25" id="KW-1185">Reference proteome</keyword>
<feature type="domain" description="Protein kinase" evidence="20">
    <location>
        <begin position="511"/>
        <end position="796"/>
    </location>
</feature>
<dbReference type="PIRSF" id="PIRSF000641">
    <property type="entry name" value="SRK"/>
    <property type="match status" value="1"/>
</dbReference>
<keyword evidence="16" id="KW-0245">EGF-like domain</keyword>
<dbReference type="InterPro" id="IPR000719">
    <property type="entry name" value="Prot_kinase_dom"/>
</dbReference>
<evidence type="ECO:0000259" key="20">
    <source>
        <dbReference type="PROSITE" id="PS50011"/>
    </source>
</evidence>
<feature type="transmembrane region" description="Helical" evidence="18">
    <location>
        <begin position="445"/>
        <end position="466"/>
    </location>
</feature>
<proteinExistence type="inferred from homology"/>
<evidence type="ECO:0000256" key="13">
    <source>
        <dbReference type="ARBA" id="ARBA00047899"/>
    </source>
</evidence>
<evidence type="ECO:0000256" key="2">
    <source>
        <dbReference type="ARBA" id="ARBA00022527"/>
    </source>
</evidence>
<dbReference type="Pfam" id="PF00954">
    <property type="entry name" value="S_locus_glycop"/>
    <property type="match status" value="1"/>
</dbReference>
<dbReference type="Pfam" id="PF07714">
    <property type="entry name" value="PK_Tyr_Ser-Thr"/>
    <property type="match status" value="1"/>
</dbReference>
<dbReference type="CDD" id="cd14066">
    <property type="entry name" value="STKc_IRAK"/>
    <property type="match status" value="1"/>
</dbReference>
<comment type="catalytic activity">
    <reaction evidence="13 15">
        <text>L-threonyl-[protein] + ATP = O-phospho-L-threonyl-[protein] + ADP + H(+)</text>
        <dbReference type="Rhea" id="RHEA:46608"/>
        <dbReference type="Rhea" id="RHEA-COMP:11060"/>
        <dbReference type="Rhea" id="RHEA-COMP:11605"/>
        <dbReference type="ChEBI" id="CHEBI:15378"/>
        <dbReference type="ChEBI" id="CHEBI:30013"/>
        <dbReference type="ChEBI" id="CHEBI:30616"/>
        <dbReference type="ChEBI" id="CHEBI:61977"/>
        <dbReference type="ChEBI" id="CHEBI:456216"/>
        <dbReference type="EC" id="2.7.11.1"/>
    </reaction>
</comment>
<gene>
    <name evidence="24" type="ORF">DCAR_0208875</name>
</gene>
<dbReference type="InterPro" id="IPR008271">
    <property type="entry name" value="Ser/Thr_kinase_AS"/>
</dbReference>
<feature type="chain" id="PRO_5041929755" description="Receptor-like serine/threonine-protein kinase" evidence="19">
    <location>
        <begin position="22"/>
        <end position="830"/>
    </location>
</feature>
<dbReference type="InterPro" id="IPR011009">
    <property type="entry name" value="Kinase-like_dom_sf"/>
</dbReference>
<dbReference type="FunFam" id="2.90.10.10:FF:000004">
    <property type="entry name" value="G-type lectin S-receptor-like serine/threonine-protein kinase"/>
    <property type="match status" value="1"/>
</dbReference>
<dbReference type="SMART" id="SM00220">
    <property type="entry name" value="S_TKc"/>
    <property type="match status" value="1"/>
</dbReference>
<evidence type="ECO:0000256" key="8">
    <source>
        <dbReference type="ARBA" id="ARBA00022840"/>
    </source>
</evidence>
<dbReference type="GO" id="GO:0048544">
    <property type="term" value="P:recognition of pollen"/>
    <property type="evidence" value="ECO:0007669"/>
    <property type="project" value="InterPro"/>
</dbReference>
<dbReference type="InterPro" id="IPR000858">
    <property type="entry name" value="S_locus_glycoprot_dom"/>
</dbReference>
<evidence type="ECO:0000256" key="10">
    <source>
        <dbReference type="ARBA" id="ARBA00023136"/>
    </source>
</evidence>
<feature type="domain" description="Bulb-type lectin" evidence="22">
    <location>
        <begin position="24"/>
        <end position="147"/>
    </location>
</feature>
<name>A0AAF0WHH3_DAUCS</name>
<dbReference type="SMART" id="SM00473">
    <property type="entry name" value="PAN_AP"/>
    <property type="match status" value="1"/>
</dbReference>
<evidence type="ECO:0000256" key="19">
    <source>
        <dbReference type="SAM" id="SignalP"/>
    </source>
</evidence>
<dbReference type="Pfam" id="PF08276">
    <property type="entry name" value="PAN_2"/>
    <property type="match status" value="1"/>
</dbReference>
<dbReference type="KEGG" id="dcr:108206575"/>
<organism evidence="24 25">
    <name type="scientific">Daucus carota subsp. sativus</name>
    <name type="common">Carrot</name>
    <dbReference type="NCBI Taxonomy" id="79200"/>
    <lineage>
        <taxon>Eukaryota</taxon>
        <taxon>Viridiplantae</taxon>
        <taxon>Streptophyta</taxon>
        <taxon>Embryophyta</taxon>
        <taxon>Tracheophyta</taxon>
        <taxon>Spermatophyta</taxon>
        <taxon>Magnoliopsida</taxon>
        <taxon>eudicotyledons</taxon>
        <taxon>Gunneridae</taxon>
        <taxon>Pentapetalae</taxon>
        <taxon>asterids</taxon>
        <taxon>campanulids</taxon>
        <taxon>Apiales</taxon>
        <taxon>Apiaceae</taxon>
        <taxon>Apioideae</taxon>
        <taxon>Scandiceae</taxon>
        <taxon>Daucinae</taxon>
        <taxon>Daucus</taxon>
        <taxon>Daucus sect. Daucus</taxon>
    </lineage>
</organism>